<dbReference type="EMBL" id="BKCP01006382">
    <property type="protein sequence ID" value="GER42513.1"/>
    <property type="molecule type" value="Genomic_DNA"/>
</dbReference>
<organism evidence="2 3">
    <name type="scientific">Striga asiatica</name>
    <name type="common">Asiatic witchweed</name>
    <name type="synonym">Buchnera asiatica</name>
    <dbReference type="NCBI Taxonomy" id="4170"/>
    <lineage>
        <taxon>Eukaryota</taxon>
        <taxon>Viridiplantae</taxon>
        <taxon>Streptophyta</taxon>
        <taxon>Embryophyta</taxon>
        <taxon>Tracheophyta</taxon>
        <taxon>Spermatophyta</taxon>
        <taxon>Magnoliopsida</taxon>
        <taxon>eudicotyledons</taxon>
        <taxon>Gunneridae</taxon>
        <taxon>Pentapetalae</taxon>
        <taxon>asterids</taxon>
        <taxon>lamiids</taxon>
        <taxon>Lamiales</taxon>
        <taxon>Orobanchaceae</taxon>
        <taxon>Buchnereae</taxon>
        <taxon>Striga</taxon>
    </lineage>
</organism>
<protein>
    <submittedName>
        <fullName evidence="2">Type III pantothenate kinase</fullName>
    </submittedName>
</protein>
<dbReference type="AlphaFoldDB" id="A0A5A7QB83"/>
<name>A0A5A7QB83_STRAF</name>
<proteinExistence type="predicted"/>
<feature type="compositionally biased region" description="Basic and acidic residues" evidence="1">
    <location>
        <begin position="73"/>
        <end position="84"/>
    </location>
</feature>
<sequence length="117" mass="13430">MEESERVVVFRSASDLSHSDYMGVGEFEVSKNLDSSGLDKLKVRRRLQTTTAHDPLVPRHSTDHVTQPPHPTTARDRPVPDDNRRRRPTKTIRLVTLNDRRPPPSLSRFTTVDHRTP</sequence>
<reference evidence="3" key="1">
    <citation type="journal article" date="2019" name="Curr. Biol.">
        <title>Genome Sequence of Striga asiatica Provides Insight into the Evolution of Plant Parasitism.</title>
        <authorList>
            <person name="Yoshida S."/>
            <person name="Kim S."/>
            <person name="Wafula E.K."/>
            <person name="Tanskanen J."/>
            <person name="Kim Y.M."/>
            <person name="Honaas L."/>
            <person name="Yang Z."/>
            <person name="Spallek T."/>
            <person name="Conn C.E."/>
            <person name="Ichihashi Y."/>
            <person name="Cheong K."/>
            <person name="Cui S."/>
            <person name="Der J.P."/>
            <person name="Gundlach H."/>
            <person name="Jiao Y."/>
            <person name="Hori C."/>
            <person name="Ishida J.K."/>
            <person name="Kasahara H."/>
            <person name="Kiba T."/>
            <person name="Kim M.S."/>
            <person name="Koo N."/>
            <person name="Laohavisit A."/>
            <person name="Lee Y.H."/>
            <person name="Lumba S."/>
            <person name="McCourt P."/>
            <person name="Mortimer J.C."/>
            <person name="Mutuku J.M."/>
            <person name="Nomura T."/>
            <person name="Sasaki-Sekimoto Y."/>
            <person name="Seto Y."/>
            <person name="Wang Y."/>
            <person name="Wakatake T."/>
            <person name="Sakakibara H."/>
            <person name="Demura T."/>
            <person name="Yamaguchi S."/>
            <person name="Yoneyama K."/>
            <person name="Manabe R.I."/>
            <person name="Nelson D.C."/>
            <person name="Schulman A.H."/>
            <person name="Timko M.P."/>
            <person name="dePamphilis C.W."/>
            <person name="Choi D."/>
            <person name="Shirasu K."/>
        </authorList>
    </citation>
    <scope>NUCLEOTIDE SEQUENCE [LARGE SCALE GENOMIC DNA]</scope>
    <source>
        <strain evidence="3">cv. UVA1</strain>
    </source>
</reference>
<dbReference type="Proteomes" id="UP000325081">
    <property type="component" value="Unassembled WGS sequence"/>
</dbReference>
<gene>
    <name evidence="2" type="ORF">STAS_19307</name>
</gene>
<comment type="caution">
    <text evidence="2">The sequence shown here is derived from an EMBL/GenBank/DDBJ whole genome shotgun (WGS) entry which is preliminary data.</text>
</comment>
<feature type="region of interest" description="Disordered" evidence="1">
    <location>
        <begin position="44"/>
        <end position="117"/>
    </location>
</feature>
<keyword evidence="2" id="KW-0808">Transferase</keyword>
<accession>A0A5A7QB83</accession>
<keyword evidence="3" id="KW-1185">Reference proteome</keyword>
<dbReference type="GO" id="GO:0016301">
    <property type="term" value="F:kinase activity"/>
    <property type="evidence" value="ECO:0007669"/>
    <property type="project" value="UniProtKB-KW"/>
</dbReference>
<evidence type="ECO:0000313" key="3">
    <source>
        <dbReference type="Proteomes" id="UP000325081"/>
    </source>
</evidence>
<evidence type="ECO:0000256" key="1">
    <source>
        <dbReference type="SAM" id="MobiDB-lite"/>
    </source>
</evidence>
<evidence type="ECO:0000313" key="2">
    <source>
        <dbReference type="EMBL" id="GER42513.1"/>
    </source>
</evidence>
<keyword evidence="2" id="KW-0418">Kinase</keyword>